<dbReference type="RefSeq" id="WP_176761320.1">
    <property type="nucleotide sequence ID" value="NZ_FNJI01000039.1"/>
</dbReference>
<protein>
    <submittedName>
        <fullName evidence="1">Uncharacterized protein</fullName>
    </submittedName>
</protein>
<sequence>MKSGYELLSWVNDKDGREYVCTISDNGKKKSFEQLTEEEKRRCTNVNQIVGTERW</sequence>
<gene>
    <name evidence="1" type="ORF">SAMN05660330_03832</name>
</gene>
<keyword evidence="2" id="KW-1185">Reference proteome</keyword>
<organism evidence="1 2">
    <name type="scientific">Desulforhopalus singaporensis</name>
    <dbReference type="NCBI Taxonomy" id="91360"/>
    <lineage>
        <taxon>Bacteria</taxon>
        <taxon>Pseudomonadati</taxon>
        <taxon>Thermodesulfobacteriota</taxon>
        <taxon>Desulfobulbia</taxon>
        <taxon>Desulfobulbales</taxon>
        <taxon>Desulfocapsaceae</taxon>
        <taxon>Desulforhopalus</taxon>
    </lineage>
</organism>
<dbReference type="Proteomes" id="UP000199073">
    <property type="component" value="Unassembled WGS sequence"/>
</dbReference>
<evidence type="ECO:0000313" key="1">
    <source>
        <dbReference type="EMBL" id="SDP72416.1"/>
    </source>
</evidence>
<name>A0A1H0V2X6_9BACT</name>
<dbReference type="EMBL" id="FNJI01000039">
    <property type="protein sequence ID" value="SDP72416.1"/>
    <property type="molecule type" value="Genomic_DNA"/>
</dbReference>
<dbReference type="AlphaFoldDB" id="A0A1H0V2X6"/>
<accession>A0A1H0V2X6</accession>
<evidence type="ECO:0000313" key="2">
    <source>
        <dbReference type="Proteomes" id="UP000199073"/>
    </source>
</evidence>
<reference evidence="1 2" key="1">
    <citation type="submission" date="2016-10" db="EMBL/GenBank/DDBJ databases">
        <authorList>
            <person name="de Groot N.N."/>
        </authorList>
    </citation>
    <scope>NUCLEOTIDE SEQUENCE [LARGE SCALE GENOMIC DNA]</scope>
    <source>
        <strain evidence="1 2">DSM 12130</strain>
    </source>
</reference>
<proteinExistence type="predicted"/>